<keyword evidence="5" id="KW-0396">Initiation factor</keyword>
<feature type="domain" description="Elongation factor G-like" evidence="4">
    <location>
        <begin position="1"/>
        <end position="51"/>
    </location>
</feature>
<dbReference type="EMBL" id="AZMM01017854">
    <property type="protein sequence ID" value="ETJ25322.1"/>
    <property type="molecule type" value="Genomic_DNA"/>
</dbReference>
<evidence type="ECO:0000256" key="3">
    <source>
        <dbReference type="SAM" id="Phobius"/>
    </source>
</evidence>
<dbReference type="AlphaFoldDB" id="W1X4J4"/>
<dbReference type="Gene3D" id="2.40.30.10">
    <property type="entry name" value="Translation factors"/>
    <property type="match status" value="1"/>
</dbReference>
<feature type="transmembrane region" description="Helical" evidence="3">
    <location>
        <begin position="53"/>
        <end position="72"/>
    </location>
</feature>
<keyword evidence="1" id="KW-0547">Nucleotide-binding</keyword>
<accession>W1X4J4</accession>
<dbReference type="InterPro" id="IPR009000">
    <property type="entry name" value="Transl_B-barrel_sf"/>
</dbReference>
<feature type="non-terminal residue" evidence="5">
    <location>
        <position position="1"/>
    </location>
</feature>
<dbReference type="InterPro" id="IPR015760">
    <property type="entry name" value="TIF_IF2"/>
</dbReference>
<keyword evidence="5" id="KW-0648">Protein biosynthesis</keyword>
<dbReference type="GO" id="GO:0003743">
    <property type="term" value="F:translation initiation factor activity"/>
    <property type="evidence" value="ECO:0007669"/>
    <property type="project" value="UniProtKB-KW"/>
</dbReference>
<feature type="non-terminal residue" evidence="5">
    <location>
        <position position="76"/>
    </location>
</feature>
<comment type="caution">
    <text evidence="5">The sequence shown here is derived from an EMBL/GenBank/DDBJ whole genome shotgun (WGS) entry which is preliminary data.</text>
</comment>
<evidence type="ECO:0000256" key="2">
    <source>
        <dbReference type="ARBA" id="ARBA00023134"/>
    </source>
</evidence>
<dbReference type="SUPFAM" id="SSF50447">
    <property type="entry name" value="Translation proteins"/>
    <property type="match status" value="1"/>
</dbReference>
<keyword evidence="3" id="KW-0812">Transmembrane</keyword>
<evidence type="ECO:0000259" key="4">
    <source>
        <dbReference type="Pfam" id="PF22042"/>
    </source>
</evidence>
<dbReference type="Pfam" id="PF22042">
    <property type="entry name" value="EF-G_D2"/>
    <property type="match status" value="1"/>
</dbReference>
<sequence>LVQNGTLHVGDSILVGSTYGRIRAMFDDTGKKIKSAGPSIPVEILGLSEVPFLIIYQCLSFALQILLLILHLHPKT</sequence>
<organism evidence="5">
    <name type="scientific">human gut metagenome</name>
    <dbReference type="NCBI Taxonomy" id="408170"/>
    <lineage>
        <taxon>unclassified sequences</taxon>
        <taxon>metagenomes</taxon>
        <taxon>organismal metagenomes</taxon>
    </lineage>
</organism>
<proteinExistence type="predicted"/>
<dbReference type="PANTHER" id="PTHR43381:SF5">
    <property type="entry name" value="TR-TYPE G DOMAIN-CONTAINING PROTEIN"/>
    <property type="match status" value="1"/>
</dbReference>
<evidence type="ECO:0000313" key="5">
    <source>
        <dbReference type="EMBL" id="ETJ25322.1"/>
    </source>
</evidence>
<dbReference type="PANTHER" id="PTHR43381">
    <property type="entry name" value="TRANSLATION INITIATION FACTOR IF-2-RELATED"/>
    <property type="match status" value="1"/>
</dbReference>
<keyword evidence="2" id="KW-0342">GTP-binding</keyword>
<dbReference type="GO" id="GO:0005525">
    <property type="term" value="F:GTP binding"/>
    <property type="evidence" value="ECO:0007669"/>
    <property type="project" value="UniProtKB-KW"/>
</dbReference>
<gene>
    <name evidence="5" type="ORF">Q604_UNBC17854G0001</name>
</gene>
<keyword evidence="3" id="KW-1133">Transmembrane helix</keyword>
<keyword evidence="3" id="KW-0472">Membrane</keyword>
<dbReference type="InterPro" id="IPR053905">
    <property type="entry name" value="EF-G-like_DII"/>
</dbReference>
<reference evidence="5" key="1">
    <citation type="submission" date="2013-12" db="EMBL/GenBank/DDBJ databases">
        <title>A Varibaculum cambriense genome reconstructed from a premature infant gut community with otherwise low bacterial novelty that shifts toward anaerobic metabolism during the third week of life.</title>
        <authorList>
            <person name="Brown C.T."/>
            <person name="Sharon I."/>
            <person name="Thomas B.C."/>
            <person name="Castelle C.J."/>
            <person name="Morowitz M.J."/>
            <person name="Banfield J.F."/>
        </authorList>
    </citation>
    <scope>NUCLEOTIDE SEQUENCE</scope>
</reference>
<protein>
    <submittedName>
        <fullName evidence="5">Translation initiation factor IF-2</fullName>
    </submittedName>
</protein>
<name>W1X4J4_9ZZZZ</name>
<dbReference type="GO" id="GO:0005829">
    <property type="term" value="C:cytosol"/>
    <property type="evidence" value="ECO:0007669"/>
    <property type="project" value="TreeGrafter"/>
</dbReference>
<evidence type="ECO:0000256" key="1">
    <source>
        <dbReference type="ARBA" id="ARBA00022741"/>
    </source>
</evidence>